<dbReference type="Proteomes" id="UP000479710">
    <property type="component" value="Unassembled WGS sequence"/>
</dbReference>
<dbReference type="EMBL" id="SPHZ02000010">
    <property type="protein sequence ID" value="KAF0897527.1"/>
    <property type="molecule type" value="Genomic_DNA"/>
</dbReference>
<keyword evidence="3" id="KW-1185">Reference proteome</keyword>
<feature type="compositionally biased region" description="Basic and acidic residues" evidence="1">
    <location>
        <begin position="45"/>
        <end position="65"/>
    </location>
</feature>
<proteinExistence type="predicted"/>
<evidence type="ECO:0000313" key="3">
    <source>
        <dbReference type="Proteomes" id="UP000479710"/>
    </source>
</evidence>
<feature type="compositionally biased region" description="Basic and acidic residues" evidence="1">
    <location>
        <begin position="1"/>
        <end position="19"/>
    </location>
</feature>
<accession>A0A6G1CC00</accession>
<gene>
    <name evidence="2" type="ORF">E2562_038750</name>
</gene>
<organism evidence="2 3">
    <name type="scientific">Oryza meyeriana var. granulata</name>
    <dbReference type="NCBI Taxonomy" id="110450"/>
    <lineage>
        <taxon>Eukaryota</taxon>
        <taxon>Viridiplantae</taxon>
        <taxon>Streptophyta</taxon>
        <taxon>Embryophyta</taxon>
        <taxon>Tracheophyta</taxon>
        <taxon>Spermatophyta</taxon>
        <taxon>Magnoliopsida</taxon>
        <taxon>Liliopsida</taxon>
        <taxon>Poales</taxon>
        <taxon>Poaceae</taxon>
        <taxon>BOP clade</taxon>
        <taxon>Oryzoideae</taxon>
        <taxon>Oryzeae</taxon>
        <taxon>Oryzinae</taxon>
        <taxon>Oryza</taxon>
        <taxon>Oryza meyeriana</taxon>
    </lineage>
</organism>
<evidence type="ECO:0000256" key="1">
    <source>
        <dbReference type="SAM" id="MobiDB-lite"/>
    </source>
</evidence>
<evidence type="ECO:0008006" key="4">
    <source>
        <dbReference type="Google" id="ProtNLM"/>
    </source>
</evidence>
<comment type="caution">
    <text evidence="2">The sequence shown here is derived from an EMBL/GenBank/DDBJ whole genome shotgun (WGS) entry which is preliminary data.</text>
</comment>
<sequence>MDGGCSEREGEDDRKETHVRGRGVGVSLAGGPDEGGDVGGCSRVHGADKRDARGDGMAENERQERGNTWWQSDASSLNSRLSGLDSDPAAVAAADPAAVVAMDPASSGGGRSTSGCGYRLGLHPIAAADRKQ</sequence>
<name>A0A6G1CC00_9ORYZ</name>
<protein>
    <recommendedName>
        <fullName evidence="4">DUF834 domain-containing protein</fullName>
    </recommendedName>
</protein>
<dbReference type="AlphaFoldDB" id="A0A6G1CC00"/>
<evidence type="ECO:0000313" key="2">
    <source>
        <dbReference type="EMBL" id="KAF0897527.1"/>
    </source>
</evidence>
<feature type="region of interest" description="Disordered" evidence="1">
    <location>
        <begin position="1"/>
        <end position="73"/>
    </location>
</feature>
<reference evidence="2 3" key="1">
    <citation type="submission" date="2019-11" db="EMBL/GenBank/DDBJ databases">
        <title>Whole genome sequence of Oryza granulata.</title>
        <authorList>
            <person name="Li W."/>
        </authorList>
    </citation>
    <scope>NUCLEOTIDE SEQUENCE [LARGE SCALE GENOMIC DNA]</scope>
    <source>
        <strain evidence="3">cv. Menghai</strain>
        <tissue evidence="2">Leaf</tissue>
    </source>
</reference>